<feature type="transmembrane region" description="Helical" evidence="3">
    <location>
        <begin position="52"/>
        <end position="75"/>
    </location>
</feature>
<dbReference type="GO" id="GO:0032259">
    <property type="term" value="P:methylation"/>
    <property type="evidence" value="ECO:0007669"/>
    <property type="project" value="UniProtKB-KW"/>
</dbReference>
<evidence type="ECO:0000256" key="3">
    <source>
        <dbReference type="SAM" id="Phobius"/>
    </source>
</evidence>
<dbReference type="Gene3D" id="3.40.50.150">
    <property type="entry name" value="Vaccinia Virus protein VP39"/>
    <property type="match status" value="1"/>
</dbReference>
<dbReference type="Proteomes" id="UP000694416">
    <property type="component" value="Unplaced"/>
</dbReference>
<dbReference type="InterPro" id="IPR029063">
    <property type="entry name" value="SAM-dependent_MTases_sf"/>
</dbReference>
<reference evidence="4" key="1">
    <citation type="submission" date="2025-08" db="UniProtKB">
        <authorList>
            <consortium name="Ensembl"/>
        </authorList>
    </citation>
    <scope>IDENTIFICATION</scope>
</reference>
<organism evidence="4 5">
    <name type="scientific">Piliocolobus tephrosceles</name>
    <name type="common">Ugandan red Colobus</name>
    <dbReference type="NCBI Taxonomy" id="591936"/>
    <lineage>
        <taxon>Eukaryota</taxon>
        <taxon>Metazoa</taxon>
        <taxon>Chordata</taxon>
        <taxon>Craniata</taxon>
        <taxon>Vertebrata</taxon>
        <taxon>Euteleostomi</taxon>
        <taxon>Mammalia</taxon>
        <taxon>Eutheria</taxon>
        <taxon>Euarchontoglires</taxon>
        <taxon>Primates</taxon>
        <taxon>Haplorrhini</taxon>
        <taxon>Catarrhini</taxon>
        <taxon>Cercopithecidae</taxon>
        <taxon>Colobinae</taxon>
        <taxon>Piliocolobus</taxon>
    </lineage>
</organism>
<dbReference type="Ensembl" id="ENSPTET00000001419.1">
    <property type="protein sequence ID" value="ENSPTEP00000000965.1"/>
    <property type="gene ID" value="ENSPTEG00000001073.1"/>
</dbReference>
<keyword evidence="2" id="KW-0949">S-adenosyl-L-methionine</keyword>
<evidence type="ECO:0000256" key="1">
    <source>
        <dbReference type="ARBA" id="ARBA00022603"/>
    </source>
</evidence>
<protein>
    <submittedName>
        <fullName evidence="4">Uncharacterized protein</fullName>
    </submittedName>
</protein>
<evidence type="ECO:0000313" key="4">
    <source>
        <dbReference type="Ensembl" id="ENSPTEP00000000965.1"/>
    </source>
</evidence>
<keyword evidence="3" id="KW-1133">Transmembrane helix</keyword>
<keyword evidence="1" id="KW-0808">Transferase</keyword>
<evidence type="ECO:0000313" key="5">
    <source>
        <dbReference type="Proteomes" id="UP000694416"/>
    </source>
</evidence>
<dbReference type="InterPro" id="IPR019410">
    <property type="entry name" value="Methyltransf_16"/>
</dbReference>
<keyword evidence="3" id="KW-0472">Membrane</keyword>
<evidence type="ECO:0000256" key="2">
    <source>
        <dbReference type="ARBA" id="ARBA00022691"/>
    </source>
</evidence>
<keyword evidence="1" id="KW-0489">Methyltransferase</keyword>
<dbReference type="GO" id="GO:0008168">
    <property type="term" value="F:methyltransferase activity"/>
    <property type="evidence" value="ECO:0007669"/>
    <property type="project" value="UniProtKB-KW"/>
</dbReference>
<proteinExistence type="predicted"/>
<dbReference type="GO" id="GO:0032991">
    <property type="term" value="C:protein-containing complex"/>
    <property type="evidence" value="ECO:0007669"/>
    <property type="project" value="UniProtKB-ARBA"/>
</dbReference>
<dbReference type="Pfam" id="PF10294">
    <property type="entry name" value="Methyltransf_16"/>
    <property type="match status" value="1"/>
</dbReference>
<dbReference type="AlphaFoldDB" id="A0A8C9GBJ0"/>
<reference evidence="4" key="2">
    <citation type="submission" date="2025-09" db="UniProtKB">
        <authorList>
            <consortium name="Ensembl"/>
        </authorList>
    </citation>
    <scope>IDENTIFICATION</scope>
</reference>
<feature type="transmembrane region" description="Helical" evidence="3">
    <location>
        <begin position="29"/>
        <end position="46"/>
    </location>
</feature>
<keyword evidence="5" id="KW-1185">Reference proteome</keyword>
<accession>A0A8C9GBJ0</accession>
<keyword evidence="3" id="KW-0812">Transmembrane</keyword>
<name>A0A8C9GBJ0_9PRIM</name>
<sequence length="122" mass="12994">MALVPYEKTVGLGLQKFHKPLATFSQRQLGIAAVVWDVAMVFSTYLEMGAVALLGCLAVKLGASIGLIGIVAALLGAHVTITGRKVALEFSCGHTRSGVLAEQAMRKRGFRLGISPLKWDVK</sequence>